<organism evidence="3 4">
    <name type="scientific">Enhygromyxa salina</name>
    <dbReference type="NCBI Taxonomy" id="215803"/>
    <lineage>
        <taxon>Bacteria</taxon>
        <taxon>Pseudomonadati</taxon>
        <taxon>Myxococcota</taxon>
        <taxon>Polyangia</taxon>
        <taxon>Nannocystales</taxon>
        <taxon>Nannocystaceae</taxon>
        <taxon>Enhygromyxa</taxon>
    </lineage>
</organism>
<reference evidence="3 4" key="1">
    <citation type="submission" date="2014-12" db="EMBL/GenBank/DDBJ databases">
        <title>Genome assembly of Enhygromyxa salina DSM 15201.</title>
        <authorList>
            <person name="Sharma G."/>
            <person name="Subramanian S."/>
        </authorList>
    </citation>
    <scope>NUCLEOTIDE SEQUENCE [LARGE SCALE GENOMIC DNA]</scope>
    <source>
        <strain evidence="3 4">DSM 15201</strain>
    </source>
</reference>
<feature type="binding site" evidence="2">
    <location>
        <begin position="25"/>
        <end position="32"/>
    </location>
    <ligand>
        <name>substrate</name>
    </ligand>
</feature>
<evidence type="ECO:0000256" key="2">
    <source>
        <dbReference type="PIRSR" id="PIRSR613078-2"/>
    </source>
</evidence>
<dbReference type="GO" id="GO:0016791">
    <property type="term" value="F:phosphatase activity"/>
    <property type="evidence" value="ECO:0007669"/>
    <property type="project" value="TreeGrafter"/>
</dbReference>
<comment type="caution">
    <text evidence="3">The sequence shown here is derived from an EMBL/GenBank/DDBJ whole genome shotgun (WGS) entry which is preliminary data.</text>
</comment>
<dbReference type="PANTHER" id="PTHR48100">
    <property type="entry name" value="BROAD-SPECIFICITY PHOSPHATASE YOR283W-RELATED"/>
    <property type="match status" value="1"/>
</dbReference>
<dbReference type="InterPro" id="IPR029033">
    <property type="entry name" value="His_PPase_superfam"/>
</dbReference>
<dbReference type="GO" id="GO:0005737">
    <property type="term" value="C:cytoplasm"/>
    <property type="evidence" value="ECO:0007669"/>
    <property type="project" value="TreeGrafter"/>
</dbReference>
<evidence type="ECO:0000256" key="1">
    <source>
        <dbReference type="PIRSR" id="PIRSR613078-1"/>
    </source>
</evidence>
<proteinExistence type="predicted"/>
<gene>
    <name evidence="3" type="ORF">DB30_06137</name>
</gene>
<dbReference type="SUPFAM" id="SSF53254">
    <property type="entry name" value="Phosphoglycerate mutase-like"/>
    <property type="match status" value="1"/>
</dbReference>
<dbReference type="AlphaFoldDB" id="A0A0C1ZV60"/>
<dbReference type="PANTHER" id="PTHR48100:SF62">
    <property type="entry name" value="GLUCOSYL-3-PHOSPHOGLYCERATE PHOSPHATASE"/>
    <property type="match status" value="1"/>
</dbReference>
<sequence length="222" mass="24290">MSLDGSDQPWRRVADQRALAVLLVRHGRTSFNAEHRFCGGRSDPPLDERGREQAAALGQRFAGEVDKVWCSPQQRAQQTAAGLAAAGLAGAAGAPVVIEGLRELDQGAFEGLDFQPILTEHAAFFRAWKRDPTHVQIPGGGESMGELAQRVDGGVQQILAQLGGSWRGRVIAVVCHQMAQAAFVCHALNQPLRDWPQFQLRNATANLLSWDRKRWSLVARNL</sequence>
<dbReference type="SMART" id="SM00855">
    <property type="entry name" value="PGAM"/>
    <property type="match status" value="1"/>
</dbReference>
<dbReference type="Pfam" id="PF00300">
    <property type="entry name" value="His_Phos_1"/>
    <property type="match status" value="1"/>
</dbReference>
<dbReference type="Proteomes" id="UP000031599">
    <property type="component" value="Unassembled WGS sequence"/>
</dbReference>
<evidence type="ECO:0000313" key="4">
    <source>
        <dbReference type="Proteomes" id="UP000031599"/>
    </source>
</evidence>
<name>A0A0C1ZV60_9BACT</name>
<accession>A0A0C1ZV60</accession>
<dbReference type="InterPro" id="IPR050275">
    <property type="entry name" value="PGM_Phosphatase"/>
</dbReference>
<feature type="binding site" evidence="2">
    <location>
        <position position="75"/>
    </location>
    <ligand>
        <name>substrate</name>
    </ligand>
</feature>
<dbReference type="InterPro" id="IPR013078">
    <property type="entry name" value="His_Pase_superF_clade-1"/>
</dbReference>
<feature type="active site" description="Tele-phosphohistidine intermediate" evidence="1">
    <location>
        <position position="26"/>
    </location>
</feature>
<dbReference type="CDD" id="cd07067">
    <property type="entry name" value="HP_PGM_like"/>
    <property type="match status" value="1"/>
</dbReference>
<dbReference type="EMBL" id="JMCC02000062">
    <property type="protein sequence ID" value="KIG14948.1"/>
    <property type="molecule type" value="Genomic_DNA"/>
</dbReference>
<feature type="active site" description="Proton donor/acceptor" evidence="1">
    <location>
        <position position="103"/>
    </location>
</feature>
<protein>
    <submittedName>
        <fullName evidence="3">Phosphoglycerate mutase family protein</fullName>
    </submittedName>
</protein>
<evidence type="ECO:0000313" key="3">
    <source>
        <dbReference type="EMBL" id="KIG14948.1"/>
    </source>
</evidence>
<dbReference type="Gene3D" id="3.40.50.1240">
    <property type="entry name" value="Phosphoglycerate mutase-like"/>
    <property type="match status" value="1"/>
</dbReference>